<sequence length="176" mass="20285">MQPPCQTETREPRCQIATVWQLAIDVKDLLALLDVLGGGHDKNIVFITQISVHQIGVGIERIGKRNHALQIPVELESVVFLGQKLVHLFFFFIHVVVLWIVHVERIAHDYACNHMEFFKSEKIRQFLASKSNTHVWNKSSMHAFGLIATDSSKDVRRLQHCELVVRPKHQGVEFFR</sequence>
<proteinExistence type="predicted"/>
<reference evidence="2" key="1">
    <citation type="journal article" date="2021" name="Open Biol.">
        <title>Shared evolutionary footprints suggest mitochondrial oxidative damage underlies multiple complex I losses in fungi.</title>
        <authorList>
            <person name="Schikora-Tamarit M.A."/>
            <person name="Marcet-Houben M."/>
            <person name="Nosek J."/>
            <person name="Gabaldon T."/>
        </authorList>
    </citation>
    <scope>NUCLEOTIDE SEQUENCE</scope>
    <source>
        <strain evidence="2">CBS6075</strain>
    </source>
</reference>
<name>A0A9P8P8G7_9ASCO</name>
<evidence type="ECO:0000313" key="2">
    <source>
        <dbReference type="EMBL" id="KAH3666879.1"/>
    </source>
</evidence>
<dbReference type="Proteomes" id="UP000769157">
    <property type="component" value="Unassembled WGS sequence"/>
</dbReference>
<gene>
    <name evidence="2" type="ORF">OGAPHI_003328</name>
</gene>
<evidence type="ECO:0000313" key="3">
    <source>
        <dbReference type="Proteomes" id="UP000769157"/>
    </source>
</evidence>
<dbReference type="AlphaFoldDB" id="A0A9P8P8G7"/>
<keyword evidence="1" id="KW-0472">Membrane</keyword>
<accession>A0A9P8P8G7</accession>
<comment type="caution">
    <text evidence="2">The sequence shown here is derived from an EMBL/GenBank/DDBJ whole genome shotgun (WGS) entry which is preliminary data.</text>
</comment>
<reference evidence="2" key="2">
    <citation type="submission" date="2021-01" db="EMBL/GenBank/DDBJ databases">
        <authorList>
            <person name="Schikora-Tamarit M.A."/>
        </authorList>
    </citation>
    <scope>NUCLEOTIDE SEQUENCE</scope>
    <source>
        <strain evidence="2">CBS6075</strain>
    </source>
</reference>
<keyword evidence="1" id="KW-1133">Transmembrane helix</keyword>
<dbReference type="RefSeq" id="XP_046061835.1">
    <property type="nucleotide sequence ID" value="XM_046204295.1"/>
</dbReference>
<feature type="transmembrane region" description="Helical" evidence="1">
    <location>
        <begin position="85"/>
        <end position="101"/>
    </location>
</feature>
<dbReference type="GeneID" id="70235295"/>
<keyword evidence="3" id="KW-1185">Reference proteome</keyword>
<evidence type="ECO:0000256" key="1">
    <source>
        <dbReference type="SAM" id="Phobius"/>
    </source>
</evidence>
<protein>
    <submittedName>
        <fullName evidence="2">Uncharacterized protein</fullName>
    </submittedName>
</protein>
<organism evidence="2 3">
    <name type="scientific">Ogataea philodendri</name>
    <dbReference type="NCBI Taxonomy" id="1378263"/>
    <lineage>
        <taxon>Eukaryota</taxon>
        <taxon>Fungi</taxon>
        <taxon>Dikarya</taxon>
        <taxon>Ascomycota</taxon>
        <taxon>Saccharomycotina</taxon>
        <taxon>Pichiomycetes</taxon>
        <taxon>Pichiales</taxon>
        <taxon>Pichiaceae</taxon>
        <taxon>Ogataea</taxon>
    </lineage>
</organism>
<keyword evidence="1" id="KW-0812">Transmembrane</keyword>
<dbReference type="EMBL" id="JAEUBE010000199">
    <property type="protein sequence ID" value="KAH3666879.1"/>
    <property type="molecule type" value="Genomic_DNA"/>
</dbReference>